<proteinExistence type="predicted"/>
<comment type="caution">
    <text evidence="3">The sequence shown here is derived from an EMBL/GenBank/DDBJ whole genome shotgun (WGS) entry which is preliminary data.</text>
</comment>
<feature type="coiled-coil region" evidence="1">
    <location>
        <begin position="185"/>
        <end position="212"/>
    </location>
</feature>
<keyword evidence="4" id="KW-1185">Reference proteome</keyword>
<dbReference type="Proteomes" id="UP000243579">
    <property type="component" value="Unassembled WGS sequence"/>
</dbReference>
<evidence type="ECO:0000256" key="1">
    <source>
        <dbReference type="SAM" id="Coils"/>
    </source>
</evidence>
<organism evidence="3 4">
    <name type="scientific">Achlya hypogyna</name>
    <name type="common">Oomycete</name>
    <name type="synonym">Protoachlya hypogyna</name>
    <dbReference type="NCBI Taxonomy" id="1202772"/>
    <lineage>
        <taxon>Eukaryota</taxon>
        <taxon>Sar</taxon>
        <taxon>Stramenopiles</taxon>
        <taxon>Oomycota</taxon>
        <taxon>Saprolegniomycetes</taxon>
        <taxon>Saprolegniales</taxon>
        <taxon>Achlyaceae</taxon>
        <taxon>Achlya</taxon>
    </lineage>
</organism>
<keyword evidence="1" id="KW-0175">Coiled coil</keyword>
<evidence type="ECO:0000256" key="2">
    <source>
        <dbReference type="SAM" id="MobiDB-lite"/>
    </source>
</evidence>
<accession>A0A1V9YWF6</accession>
<sequence length="239" mass="27189">MSSPLEEVSDSESVAVLSAEDVKKERKARFVYKESHDIDLLREILGDDGLFVGGLKEIDKWRGVHERLVKGGMTVSVHSLRQQLRTMYDAFLAADAKSKRASGAEESLDEKTKLHTEYHELKLEQDAAKEVKKQTKDDTGKKNDEGGRAIRDAALKIVERKIKDDKPAASKSGESSKFDVYAFLKENQRLRAEELQERAAHKRQRLQFEERQLMLQEKAMQQQAATFKLMASVLEKLAK</sequence>
<feature type="region of interest" description="Disordered" evidence="2">
    <location>
        <begin position="128"/>
        <end position="148"/>
    </location>
</feature>
<name>A0A1V9YWF6_ACHHY</name>
<dbReference type="OrthoDB" id="126832at2759"/>
<dbReference type="AlphaFoldDB" id="A0A1V9YWF6"/>
<evidence type="ECO:0000313" key="3">
    <source>
        <dbReference type="EMBL" id="OQR90032.1"/>
    </source>
</evidence>
<evidence type="ECO:0000313" key="4">
    <source>
        <dbReference type="Proteomes" id="UP000243579"/>
    </source>
</evidence>
<gene>
    <name evidence="3" type="ORF">ACHHYP_05867</name>
</gene>
<reference evidence="3 4" key="1">
    <citation type="journal article" date="2014" name="Genome Biol. Evol.">
        <title>The secreted proteins of Achlya hypogyna and Thraustotheca clavata identify the ancestral oomycete secretome and reveal gene acquisitions by horizontal gene transfer.</title>
        <authorList>
            <person name="Misner I."/>
            <person name="Blouin N."/>
            <person name="Leonard G."/>
            <person name="Richards T.A."/>
            <person name="Lane C.E."/>
        </authorList>
    </citation>
    <scope>NUCLEOTIDE SEQUENCE [LARGE SCALE GENOMIC DNA]</scope>
    <source>
        <strain evidence="3 4">ATCC 48635</strain>
    </source>
</reference>
<dbReference type="EMBL" id="JNBR01000685">
    <property type="protein sequence ID" value="OQR90032.1"/>
    <property type="molecule type" value="Genomic_DNA"/>
</dbReference>
<protein>
    <submittedName>
        <fullName evidence="3">Uncharacterized protein</fullName>
    </submittedName>
</protein>